<dbReference type="PANTHER" id="PTHR37534">
    <property type="entry name" value="TRANSCRIPTIONAL ACTIVATOR PROTEIN UGA3"/>
    <property type="match status" value="1"/>
</dbReference>
<proteinExistence type="predicted"/>
<dbReference type="InterPro" id="IPR021858">
    <property type="entry name" value="Fun_TF"/>
</dbReference>
<name>A0A9P6IAN5_9PEZI</name>
<reference evidence="5" key="1">
    <citation type="submission" date="2020-03" db="EMBL/GenBank/DDBJ databases">
        <authorList>
            <person name="He L."/>
        </authorList>
    </citation>
    <scope>NUCLEOTIDE SEQUENCE</scope>
    <source>
        <strain evidence="5">CkLH20</strain>
    </source>
</reference>
<comment type="subcellular location">
    <subcellularLocation>
        <location evidence="1">Nucleus</location>
    </subcellularLocation>
</comment>
<accession>A0A9P6IAN5</accession>
<dbReference type="OrthoDB" id="5386330at2759"/>
<keyword evidence="3" id="KW-0812">Transmembrane</keyword>
<evidence type="ECO:0000256" key="2">
    <source>
        <dbReference type="ARBA" id="ARBA00023242"/>
    </source>
</evidence>
<dbReference type="GO" id="GO:0005634">
    <property type="term" value="C:nucleus"/>
    <property type="evidence" value="ECO:0007669"/>
    <property type="project" value="UniProtKB-SubCell"/>
</dbReference>
<sequence length="354" mass="39505">MVRKKRKYVPKVKGCYECSQRRIDCDGTKPSCAKCSTRGIPCSGFGPTYKFLDGFSSRRKSSSSVNRSALLKDALAQSSSDASFRARLNKTQRDAESENIPYDDWDRLYWETSLLDFDDAVQQAALVDACWQMSPCINVNNSACDVVENEEVQNQGETPEVPILPENSGELEEVDETVFSPSTTEALDYKAILRSATPMDLSLLEPWKEFLLTHFSDAIAPQMVVVDDCFNGWRHMILPLAWSNEMVMDAVMAVSAFHISGIISVQSFANPDRLYSRAIKQLLSRKELADWDGETRQMVILAIVVLLVSVMVNGLPDFPIVFQMLESAIEAVGGEDILADGSEMGGFLLRQIRK</sequence>
<dbReference type="GeneID" id="62160107"/>
<comment type="caution">
    <text evidence="5">The sequence shown here is derived from an EMBL/GenBank/DDBJ whole genome shotgun (WGS) entry which is preliminary data.</text>
</comment>
<dbReference type="SMART" id="SM00066">
    <property type="entry name" value="GAL4"/>
    <property type="match status" value="1"/>
</dbReference>
<dbReference type="SUPFAM" id="SSF57701">
    <property type="entry name" value="Zn2/Cys6 DNA-binding domain"/>
    <property type="match status" value="1"/>
</dbReference>
<dbReference type="PROSITE" id="PS50048">
    <property type="entry name" value="ZN2_CY6_FUNGAL_2"/>
    <property type="match status" value="1"/>
</dbReference>
<reference evidence="5" key="2">
    <citation type="submission" date="2020-11" db="EMBL/GenBank/DDBJ databases">
        <title>Whole genome sequencing of Colletotrichum sp.</title>
        <authorList>
            <person name="Li H."/>
        </authorList>
    </citation>
    <scope>NUCLEOTIDE SEQUENCE</scope>
    <source>
        <strain evidence="5">CkLH20</strain>
    </source>
</reference>
<protein>
    <recommendedName>
        <fullName evidence="4">Zn(2)-C6 fungal-type domain-containing protein</fullName>
    </recommendedName>
</protein>
<feature type="transmembrane region" description="Helical" evidence="3">
    <location>
        <begin position="298"/>
        <end position="315"/>
    </location>
</feature>
<dbReference type="PANTHER" id="PTHR37534:SF17">
    <property type="entry name" value="ZN(2)-C6 FUNGAL-TYPE DOMAIN-CONTAINING PROTEIN"/>
    <property type="match status" value="1"/>
</dbReference>
<keyword evidence="3" id="KW-0472">Membrane</keyword>
<dbReference type="GO" id="GO:0000981">
    <property type="term" value="F:DNA-binding transcription factor activity, RNA polymerase II-specific"/>
    <property type="evidence" value="ECO:0007669"/>
    <property type="project" value="InterPro"/>
</dbReference>
<evidence type="ECO:0000256" key="3">
    <source>
        <dbReference type="SAM" id="Phobius"/>
    </source>
</evidence>
<dbReference type="Pfam" id="PF11951">
    <property type="entry name" value="Fungal_trans_2"/>
    <property type="match status" value="1"/>
</dbReference>
<keyword evidence="6" id="KW-1185">Reference proteome</keyword>
<gene>
    <name evidence="5" type="ORF">CkaCkLH20_04314</name>
</gene>
<dbReference type="GO" id="GO:0000976">
    <property type="term" value="F:transcription cis-regulatory region binding"/>
    <property type="evidence" value="ECO:0007669"/>
    <property type="project" value="TreeGrafter"/>
</dbReference>
<dbReference type="AlphaFoldDB" id="A0A9P6IAN5"/>
<dbReference type="GO" id="GO:0045944">
    <property type="term" value="P:positive regulation of transcription by RNA polymerase II"/>
    <property type="evidence" value="ECO:0007669"/>
    <property type="project" value="TreeGrafter"/>
</dbReference>
<dbReference type="InterPro" id="IPR001138">
    <property type="entry name" value="Zn2Cys6_DnaBD"/>
</dbReference>
<keyword evidence="3" id="KW-1133">Transmembrane helix</keyword>
<dbReference type="CDD" id="cd00067">
    <property type="entry name" value="GAL4"/>
    <property type="match status" value="1"/>
</dbReference>
<feature type="domain" description="Zn(2)-C6 fungal-type" evidence="4">
    <location>
        <begin position="14"/>
        <end position="43"/>
    </location>
</feature>
<dbReference type="Proteomes" id="UP000781932">
    <property type="component" value="Unassembled WGS sequence"/>
</dbReference>
<dbReference type="GO" id="GO:0008270">
    <property type="term" value="F:zinc ion binding"/>
    <property type="evidence" value="ECO:0007669"/>
    <property type="project" value="InterPro"/>
</dbReference>
<keyword evidence="2" id="KW-0539">Nucleus</keyword>
<dbReference type="EMBL" id="JAATWM020000011">
    <property type="protein sequence ID" value="KAF9878276.1"/>
    <property type="molecule type" value="Genomic_DNA"/>
</dbReference>
<dbReference type="Gene3D" id="4.10.240.10">
    <property type="entry name" value="Zn(2)-C6 fungal-type DNA-binding domain"/>
    <property type="match status" value="1"/>
</dbReference>
<dbReference type="InterPro" id="IPR036864">
    <property type="entry name" value="Zn2-C6_fun-type_DNA-bd_sf"/>
</dbReference>
<evidence type="ECO:0000313" key="6">
    <source>
        <dbReference type="Proteomes" id="UP000781932"/>
    </source>
</evidence>
<organism evidence="5 6">
    <name type="scientific">Colletotrichum karsti</name>
    <dbReference type="NCBI Taxonomy" id="1095194"/>
    <lineage>
        <taxon>Eukaryota</taxon>
        <taxon>Fungi</taxon>
        <taxon>Dikarya</taxon>
        <taxon>Ascomycota</taxon>
        <taxon>Pezizomycotina</taxon>
        <taxon>Sordariomycetes</taxon>
        <taxon>Hypocreomycetidae</taxon>
        <taxon>Glomerellales</taxon>
        <taxon>Glomerellaceae</taxon>
        <taxon>Colletotrichum</taxon>
        <taxon>Colletotrichum boninense species complex</taxon>
    </lineage>
</organism>
<evidence type="ECO:0000259" key="4">
    <source>
        <dbReference type="PROSITE" id="PS50048"/>
    </source>
</evidence>
<evidence type="ECO:0000256" key="1">
    <source>
        <dbReference type="ARBA" id="ARBA00004123"/>
    </source>
</evidence>
<dbReference type="PROSITE" id="PS00463">
    <property type="entry name" value="ZN2_CY6_FUNGAL_1"/>
    <property type="match status" value="1"/>
</dbReference>
<dbReference type="Pfam" id="PF00172">
    <property type="entry name" value="Zn_clus"/>
    <property type="match status" value="1"/>
</dbReference>
<evidence type="ECO:0000313" key="5">
    <source>
        <dbReference type="EMBL" id="KAF9878276.1"/>
    </source>
</evidence>
<dbReference type="RefSeq" id="XP_038747737.1">
    <property type="nucleotide sequence ID" value="XM_038887033.1"/>
</dbReference>